<dbReference type="Proteomes" id="UP000515160">
    <property type="component" value="Chromosome 2R"/>
</dbReference>
<evidence type="ECO:0000313" key="17">
    <source>
        <dbReference type="Proteomes" id="UP000515160"/>
    </source>
</evidence>
<keyword evidence="6 15" id="KW-0812">Transmembrane</keyword>
<evidence type="ECO:0000256" key="9">
    <source>
        <dbReference type="ARBA" id="ARBA00022927"/>
    </source>
</evidence>
<dbReference type="Gene3D" id="1.20.5.110">
    <property type="match status" value="1"/>
</dbReference>
<organism evidence="17 18">
    <name type="scientific">Drosophila albomicans</name>
    <name type="common">Fruit fly</name>
    <dbReference type="NCBI Taxonomy" id="7291"/>
    <lineage>
        <taxon>Eukaryota</taxon>
        <taxon>Metazoa</taxon>
        <taxon>Ecdysozoa</taxon>
        <taxon>Arthropoda</taxon>
        <taxon>Hexapoda</taxon>
        <taxon>Insecta</taxon>
        <taxon>Pterygota</taxon>
        <taxon>Neoptera</taxon>
        <taxon>Endopterygota</taxon>
        <taxon>Diptera</taxon>
        <taxon>Brachycera</taxon>
        <taxon>Muscomorpha</taxon>
        <taxon>Ephydroidea</taxon>
        <taxon>Drosophilidae</taxon>
        <taxon>Drosophila</taxon>
    </lineage>
</organism>
<feature type="compositionally biased region" description="Polar residues" evidence="14">
    <location>
        <begin position="37"/>
        <end position="50"/>
    </location>
</feature>
<dbReference type="GeneID" id="117576653"/>
<evidence type="ECO:0000256" key="5">
    <source>
        <dbReference type="ARBA" id="ARBA00022448"/>
    </source>
</evidence>
<reference evidence="18" key="1">
    <citation type="submission" date="2025-08" db="UniProtKB">
        <authorList>
            <consortium name="RefSeq"/>
        </authorList>
    </citation>
    <scope>IDENTIFICATION</scope>
    <source>
        <strain evidence="18">15112-1751.03</strain>
        <tissue evidence="18">Whole Adult</tissue>
    </source>
</reference>
<keyword evidence="5" id="KW-0813">Transport</keyword>
<dbReference type="Pfam" id="PF10496">
    <property type="entry name" value="Syntaxin-18_N"/>
    <property type="match status" value="1"/>
</dbReference>
<evidence type="ECO:0000256" key="4">
    <source>
        <dbReference type="ARBA" id="ARBA00019409"/>
    </source>
</evidence>
<dbReference type="InterPro" id="IPR019529">
    <property type="entry name" value="Syntaxin-18_N"/>
</dbReference>
<dbReference type="AlphaFoldDB" id="A0A6P8XW13"/>
<evidence type="ECO:0000259" key="16">
    <source>
        <dbReference type="PROSITE" id="PS50192"/>
    </source>
</evidence>
<dbReference type="PROSITE" id="PS50192">
    <property type="entry name" value="T_SNARE"/>
    <property type="match status" value="1"/>
</dbReference>
<feature type="compositionally biased region" description="Acidic residues" evidence="14">
    <location>
        <begin position="199"/>
        <end position="219"/>
    </location>
</feature>
<evidence type="ECO:0000256" key="14">
    <source>
        <dbReference type="SAM" id="MobiDB-lite"/>
    </source>
</evidence>
<dbReference type="RefSeq" id="XP_034117484.1">
    <property type="nucleotide sequence ID" value="XM_034261593.2"/>
</dbReference>
<dbReference type="FunFam" id="1.20.5.110:FF:000015">
    <property type="entry name" value="Syntaxin-18, putative"/>
    <property type="match status" value="1"/>
</dbReference>
<comment type="function">
    <text evidence="1">Syntaxin that may be involved in targeting and fusion of Golgi-derived retrograde transport vesicles with the ER.</text>
</comment>
<keyword evidence="7" id="KW-0256">Endoplasmic reticulum</keyword>
<evidence type="ECO:0000256" key="12">
    <source>
        <dbReference type="ARBA" id="ARBA00023136"/>
    </source>
</evidence>
<sequence>MDITQHFKASVMTVRLQRKTELAAAAKGKPQQDNKQRTSATGKPTSTTAPNDFAKRAKDICNDITTLRNVLIENRTAYMRIGQHLKSATHMTDAQRDFIDRGTEKFVTLCTHHLANMRRDYKNNAKRKPQERQHIDGVLDLLISYLHSVEQIYLDQKKYRVQHELETYRLLKLAADKKKIPVRPAGASSGKLAKRQPSNDEDDDNDKVETSVEEADESNDWNNDSWAEWDEEQDISSKTVETQQKLRKRNKRTGQSNTDSSAKVALDEDIQQTELQQENDEDPLSAEDIQLFEAENVHIYNLLQGVSEEVEQIEKNVVDIAQLQDIFTEKVAMQQQNIERIVSAVVGTTENVKDANEQIRQATQRNAGLRVWSLFFLLVMSFSLLFLDWYYD</sequence>
<keyword evidence="12 15" id="KW-0472">Membrane</keyword>
<dbReference type="GO" id="GO:0005789">
    <property type="term" value="C:endoplasmic reticulum membrane"/>
    <property type="evidence" value="ECO:0007669"/>
    <property type="project" value="UniProtKB-SubCell"/>
</dbReference>
<protein>
    <recommendedName>
        <fullName evidence="4">Syntaxin-18</fullName>
    </recommendedName>
</protein>
<dbReference type="PANTHER" id="PTHR15959">
    <property type="entry name" value="SYNTAXIN-18"/>
    <property type="match status" value="1"/>
</dbReference>
<keyword evidence="9" id="KW-0653">Protein transport</keyword>
<evidence type="ECO:0000256" key="7">
    <source>
        <dbReference type="ARBA" id="ARBA00022824"/>
    </source>
</evidence>
<feature type="transmembrane region" description="Helical" evidence="15">
    <location>
        <begin position="371"/>
        <end position="391"/>
    </location>
</feature>
<dbReference type="PANTHER" id="PTHR15959:SF0">
    <property type="entry name" value="SYNTAXIN-18"/>
    <property type="match status" value="1"/>
</dbReference>
<keyword evidence="8" id="KW-0931">ER-Golgi transport</keyword>
<evidence type="ECO:0000256" key="15">
    <source>
        <dbReference type="SAM" id="Phobius"/>
    </source>
</evidence>
<evidence type="ECO:0000256" key="6">
    <source>
        <dbReference type="ARBA" id="ARBA00022692"/>
    </source>
</evidence>
<evidence type="ECO:0000256" key="13">
    <source>
        <dbReference type="ARBA" id="ARBA00046280"/>
    </source>
</evidence>
<comment type="subcellular location">
    <subcellularLocation>
        <location evidence="13">Endomembrane system</location>
        <topology evidence="13">Single-pass type IV membrane protein</topology>
    </subcellularLocation>
    <subcellularLocation>
        <location evidence="2">Endoplasmic reticulum membrane</location>
        <topology evidence="2">Single-pass membrane protein</topology>
    </subcellularLocation>
</comment>
<comment type="similarity">
    <text evidence="3">Belongs to the syntaxin family.</text>
</comment>
<keyword evidence="17" id="KW-1185">Reference proteome</keyword>
<dbReference type="SUPFAM" id="SSF58038">
    <property type="entry name" value="SNARE fusion complex"/>
    <property type="match status" value="1"/>
</dbReference>
<name>A0A6P8XW13_DROAB</name>
<dbReference type="GO" id="GO:0031201">
    <property type="term" value="C:SNARE complex"/>
    <property type="evidence" value="ECO:0007669"/>
    <property type="project" value="TreeGrafter"/>
</dbReference>
<dbReference type="GO" id="GO:0015031">
    <property type="term" value="P:protein transport"/>
    <property type="evidence" value="ECO:0007669"/>
    <property type="project" value="UniProtKB-KW"/>
</dbReference>
<keyword evidence="10 15" id="KW-1133">Transmembrane helix</keyword>
<evidence type="ECO:0000256" key="2">
    <source>
        <dbReference type="ARBA" id="ARBA00004389"/>
    </source>
</evidence>
<accession>A0A6P8XW13</accession>
<evidence type="ECO:0000256" key="8">
    <source>
        <dbReference type="ARBA" id="ARBA00022892"/>
    </source>
</evidence>
<proteinExistence type="inferred from homology"/>
<keyword evidence="11" id="KW-0175">Coiled coil</keyword>
<dbReference type="GO" id="GO:0006890">
    <property type="term" value="P:retrograde vesicle-mediated transport, Golgi to endoplasmic reticulum"/>
    <property type="evidence" value="ECO:0007669"/>
    <property type="project" value="TreeGrafter"/>
</dbReference>
<dbReference type="CTD" id="42933"/>
<feature type="region of interest" description="Disordered" evidence="14">
    <location>
        <begin position="23"/>
        <end position="54"/>
    </location>
</feature>
<feature type="region of interest" description="Disordered" evidence="14">
    <location>
        <begin position="182"/>
        <end position="268"/>
    </location>
</feature>
<evidence type="ECO:0000313" key="18">
    <source>
        <dbReference type="RefSeq" id="XP_034117484.1"/>
    </source>
</evidence>
<gene>
    <name evidence="18" type="primary">LOC117576653</name>
</gene>
<evidence type="ECO:0000256" key="10">
    <source>
        <dbReference type="ARBA" id="ARBA00022989"/>
    </source>
</evidence>
<evidence type="ECO:0000256" key="11">
    <source>
        <dbReference type="ARBA" id="ARBA00023054"/>
    </source>
</evidence>
<dbReference type="CDD" id="cd15850">
    <property type="entry name" value="SNARE_syntaxin18"/>
    <property type="match status" value="1"/>
</dbReference>
<dbReference type="InterPro" id="IPR000727">
    <property type="entry name" value="T_SNARE_dom"/>
</dbReference>
<evidence type="ECO:0000256" key="1">
    <source>
        <dbReference type="ARBA" id="ARBA00003746"/>
    </source>
</evidence>
<evidence type="ECO:0000256" key="3">
    <source>
        <dbReference type="ARBA" id="ARBA00009063"/>
    </source>
</evidence>
<feature type="domain" description="T-SNARE coiled-coil homology" evidence="16">
    <location>
        <begin position="300"/>
        <end position="362"/>
    </location>
</feature>
<dbReference type="OrthoDB" id="342981at2759"/>